<feature type="region of interest" description="Disordered" evidence="11">
    <location>
        <begin position="832"/>
        <end position="852"/>
    </location>
</feature>
<dbReference type="InterPro" id="IPR002110">
    <property type="entry name" value="Ankyrin_rpt"/>
</dbReference>
<feature type="coiled-coil region" evidence="10">
    <location>
        <begin position="503"/>
        <end position="643"/>
    </location>
</feature>
<evidence type="ECO:0000313" key="13">
    <source>
        <dbReference type="Proteomes" id="UP000694725"/>
    </source>
</evidence>
<dbReference type="AlphaFoldDB" id="A0A8D1XX32"/>
<keyword evidence="6 10" id="KW-0175">Coiled coil</keyword>
<keyword evidence="4" id="KW-0677">Repeat</keyword>
<feature type="compositionally biased region" description="Polar residues" evidence="11">
    <location>
        <begin position="377"/>
        <end position="396"/>
    </location>
</feature>
<dbReference type="PANTHER" id="PTHR24129:SF0">
    <property type="entry name" value="ANKYCORBIN"/>
    <property type="match status" value="1"/>
</dbReference>
<proteinExistence type="predicted"/>
<dbReference type="GO" id="GO:0005634">
    <property type="term" value="C:nucleus"/>
    <property type="evidence" value="ECO:0007669"/>
    <property type="project" value="UniProtKB-SubCell"/>
</dbReference>
<feature type="compositionally biased region" description="Polar residues" evidence="11">
    <location>
        <begin position="357"/>
        <end position="366"/>
    </location>
</feature>
<sequence length="951" mass="106342">MKSLKAKFRKSDTNEWNKNDDRLLQAVEHGDAEKVASLLGKKGASATKHDSEGKTAFHLAATKGHVECLRVMVTHGVDVTAQDTAGHSALHLAAKNSHHECVKKLLQSKCPAESVDSSGKTALHYAAAQGCLQAVQVLCEHKSPINLKDLDGNIPLLLAVQNGHSEVCRFLLDHGADVNSRDKNGRTALMLACEIGSSNIVEALITKGADLSLVDSLGHNALHYSKLSENAGIQSLLLSKISQDADLKTPTKPKQLSDVSSPRSITSTPLSGKESVFFAEPPFKAEISSIRENKDRLSDSTTGADSLLDISSEADQQELLVLLQAKVASLTLHNKELQDKLQAKAPREAEADLSFDSYHSTHTDLTPSLGKPRETSPPDSKSSPSVLPHPSSQSSLDGDVRIQQLQEVLQDLQKRLENSEAERRQLEAELQARRTEPVCVNNAEISENGSDLSQKLKETQSKYEEAMKEVLSVQKQMKLGLVSLESVDSYSHLRERRIPEKEIEVLKRDLRCALEESERHQEKVRELEEKLVEREKGMAMKPPAEEVEEMKSSYCSVIENMNKEKAFLFEKYQEAQEEIAKLKDTLKSQTSPEAGDEAGDMREAMNRMIDELNKQVSELSQLYKEAQAELEDYRKRKSLEEVTAEYIHKAEHEKLMHETRLSGAKAEEALSEMKSQYAKVLTELTQLKQLVDAQKENSVSITEHLQVVTALRTAAKEMEGKISSLQEHLASKEGDVAKLEKQLLEEKAAVIDAMVPRSAYEKLQSSWESEVSVLSSKLKESVKEKEKAHSEVAQLKSEVSQMKKDKENVQALLKSKEQEVSELGQKFQHAQEELAEMKRHSESSSKMDEDKDKKINEMSKEVIKLKEALNSLSQLSYSASSSKRQSQQLEVLQQQVKQLQNQLAECKKQHQEVISVYRMHLLYAVQGQMDEDVQKVLKQILTMCKNQSQKK</sequence>
<feature type="repeat" description="ANK" evidence="9">
    <location>
        <begin position="184"/>
        <end position="216"/>
    </location>
</feature>
<dbReference type="PANTHER" id="PTHR24129">
    <property type="entry name" value="ANKYCORBIN"/>
    <property type="match status" value="1"/>
</dbReference>
<feature type="repeat" description="ANK" evidence="9">
    <location>
        <begin position="151"/>
        <end position="183"/>
    </location>
</feature>
<evidence type="ECO:0000256" key="11">
    <source>
        <dbReference type="SAM" id="MobiDB-lite"/>
    </source>
</evidence>
<evidence type="ECO:0000256" key="7">
    <source>
        <dbReference type="ARBA" id="ARBA00023212"/>
    </source>
</evidence>
<evidence type="ECO:0000256" key="2">
    <source>
        <dbReference type="ARBA" id="ARBA00004245"/>
    </source>
</evidence>
<keyword evidence="8" id="KW-0539">Nucleus</keyword>
<evidence type="ECO:0000256" key="5">
    <source>
        <dbReference type="ARBA" id="ARBA00023043"/>
    </source>
</evidence>
<keyword evidence="7" id="KW-0206">Cytoskeleton</keyword>
<dbReference type="Proteomes" id="UP000694725">
    <property type="component" value="Unplaced"/>
</dbReference>
<dbReference type="PRINTS" id="PR01415">
    <property type="entry name" value="ANKYRIN"/>
</dbReference>
<dbReference type="PROSITE" id="PS50088">
    <property type="entry name" value="ANK_REPEAT"/>
    <property type="match status" value="5"/>
</dbReference>
<evidence type="ECO:0000256" key="3">
    <source>
        <dbReference type="ARBA" id="ARBA00022490"/>
    </source>
</evidence>
<reference evidence="12" key="1">
    <citation type="submission" date="2025-08" db="UniProtKB">
        <authorList>
            <consortium name="Ensembl"/>
        </authorList>
    </citation>
    <scope>IDENTIFICATION</scope>
</reference>
<name>A0A8D1XX32_PIG</name>
<dbReference type="PROSITE" id="PS50297">
    <property type="entry name" value="ANK_REP_REGION"/>
    <property type="match status" value="5"/>
</dbReference>
<gene>
    <name evidence="12" type="primary">RAI14</name>
</gene>
<dbReference type="Pfam" id="PF13637">
    <property type="entry name" value="Ank_4"/>
    <property type="match status" value="1"/>
</dbReference>
<dbReference type="Pfam" id="PF12796">
    <property type="entry name" value="Ank_2"/>
    <property type="match status" value="2"/>
</dbReference>
<evidence type="ECO:0000256" key="1">
    <source>
        <dbReference type="ARBA" id="ARBA00004123"/>
    </source>
</evidence>
<feature type="region of interest" description="Disordered" evidence="11">
    <location>
        <begin position="248"/>
        <end position="271"/>
    </location>
</feature>
<dbReference type="InterPro" id="IPR036770">
    <property type="entry name" value="Ankyrin_rpt-contain_sf"/>
</dbReference>
<evidence type="ECO:0000313" key="12">
    <source>
        <dbReference type="Ensembl" id="ENSSSCP00065011904.1"/>
    </source>
</evidence>
<accession>A0A8D1XX32</accession>
<feature type="region of interest" description="Disordered" evidence="11">
    <location>
        <begin position="352"/>
        <end position="397"/>
    </location>
</feature>
<comment type="subcellular location">
    <subcellularLocation>
        <location evidence="2">Cytoplasm</location>
        <location evidence="2">Cytoskeleton</location>
    </subcellularLocation>
    <subcellularLocation>
        <location evidence="1">Nucleus</location>
    </subcellularLocation>
</comment>
<evidence type="ECO:0000256" key="10">
    <source>
        <dbReference type="SAM" id="Coils"/>
    </source>
</evidence>
<dbReference type="GO" id="GO:0005856">
    <property type="term" value="C:cytoskeleton"/>
    <property type="evidence" value="ECO:0007669"/>
    <property type="project" value="UniProtKB-SubCell"/>
</dbReference>
<evidence type="ECO:0000256" key="8">
    <source>
        <dbReference type="ARBA" id="ARBA00023242"/>
    </source>
</evidence>
<dbReference type="Gene3D" id="1.25.40.20">
    <property type="entry name" value="Ankyrin repeat-containing domain"/>
    <property type="match status" value="3"/>
</dbReference>
<evidence type="ECO:0000256" key="4">
    <source>
        <dbReference type="ARBA" id="ARBA00022737"/>
    </source>
</evidence>
<feature type="repeat" description="ANK" evidence="9">
    <location>
        <begin position="118"/>
        <end position="150"/>
    </location>
</feature>
<dbReference type="FunFam" id="1.25.40.20:FF:000083">
    <property type="entry name" value="Uveal autoantigen with coiled-coil domains and ankyrin repeats"/>
    <property type="match status" value="1"/>
</dbReference>
<protein>
    <submittedName>
        <fullName evidence="12">Retinoic acid induced 14</fullName>
    </submittedName>
</protein>
<dbReference type="Ensembl" id="ENSSSCT00065029138.1">
    <property type="protein sequence ID" value="ENSSSCP00065011904.1"/>
    <property type="gene ID" value="ENSSSCG00065021790.1"/>
</dbReference>
<feature type="repeat" description="ANK" evidence="9">
    <location>
        <begin position="85"/>
        <end position="117"/>
    </location>
</feature>
<feature type="repeat" description="ANK" evidence="9">
    <location>
        <begin position="52"/>
        <end position="84"/>
    </location>
</feature>
<evidence type="ECO:0000256" key="9">
    <source>
        <dbReference type="PROSITE-ProRule" id="PRU00023"/>
    </source>
</evidence>
<dbReference type="SUPFAM" id="SSF48403">
    <property type="entry name" value="Ankyrin repeat"/>
    <property type="match status" value="1"/>
</dbReference>
<feature type="coiled-coil region" evidence="10">
    <location>
        <begin position="670"/>
        <end position="749"/>
    </location>
</feature>
<dbReference type="InterPro" id="IPR042420">
    <property type="entry name" value="RAI14/UACA"/>
</dbReference>
<dbReference type="GO" id="GO:0005829">
    <property type="term" value="C:cytosol"/>
    <property type="evidence" value="ECO:0007669"/>
    <property type="project" value="UniProtKB-ARBA"/>
</dbReference>
<feature type="compositionally biased region" description="Polar residues" evidence="11">
    <location>
        <begin position="252"/>
        <end position="270"/>
    </location>
</feature>
<dbReference type="SMART" id="SM00248">
    <property type="entry name" value="ANK"/>
    <property type="match status" value="6"/>
</dbReference>
<evidence type="ECO:0000256" key="6">
    <source>
        <dbReference type="ARBA" id="ARBA00023054"/>
    </source>
</evidence>
<keyword evidence="3" id="KW-0963">Cytoplasm</keyword>
<organism evidence="12 13">
    <name type="scientific">Sus scrofa</name>
    <name type="common">Pig</name>
    <dbReference type="NCBI Taxonomy" id="9823"/>
    <lineage>
        <taxon>Eukaryota</taxon>
        <taxon>Metazoa</taxon>
        <taxon>Chordata</taxon>
        <taxon>Craniata</taxon>
        <taxon>Vertebrata</taxon>
        <taxon>Euteleostomi</taxon>
        <taxon>Mammalia</taxon>
        <taxon>Eutheria</taxon>
        <taxon>Laurasiatheria</taxon>
        <taxon>Artiodactyla</taxon>
        <taxon>Suina</taxon>
        <taxon>Suidae</taxon>
        <taxon>Sus</taxon>
    </lineage>
</organism>
<feature type="coiled-coil region" evidence="10">
    <location>
        <begin position="402"/>
        <end position="476"/>
    </location>
</feature>
<dbReference type="GO" id="GO:0003779">
    <property type="term" value="F:actin binding"/>
    <property type="evidence" value="ECO:0007669"/>
    <property type="project" value="InterPro"/>
</dbReference>
<keyword evidence="5 9" id="KW-0040">ANK repeat</keyword>